<dbReference type="InParanoid" id="A0A3R7JQR4"/>
<evidence type="ECO:0000313" key="1">
    <source>
        <dbReference type="EMBL" id="KAG5445906.1"/>
    </source>
</evidence>
<accession>A0A3R7JQR4</accession>
<name>A0A3R7JQR4_CLOSI</name>
<protein>
    <submittedName>
        <fullName evidence="1">Uncharacterized protein</fullName>
    </submittedName>
</protein>
<keyword evidence="2" id="KW-1185">Reference proteome</keyword>
<reference evidence="1 2" key="2">
    <citation type="journal article" date="2021" name="Genomics">
        <title>High-quality reference genome for Clonorchis sinensis.</title>
        <authorList>
            <person name="Young N.D."/>
            <person name="Stroehlein A.J."/>
            <person name="Kinkar L."/>
            <person name="Wang T."/>
            <person name="Sohn W.M."/>
            <person name="Chang B.C.H."/>
            <person name="Kaur P."/>
            <person name="Weisz D."/>
            <person name="Dudchenko O."/>
            <person name="Aiden E.L."/>
            <person name="Korhonen P.K."/>
            <person name="Gasser R.B."/>
        </authorList>
    </citation>
    <scope>NUCLEOTIDE SEQUENCE [LARGE SCALE GENOMIC DNA]</scope>
    <source>
        <strain evidence="1">Cs-k2</strain>
    </source>
</reference>
<organism evidence="1 2">
    <name type="scientific">Clonorchis sinensis</name>
    <name type="common">Chinese liver fluke</name>
    <dbReference type="NCBI Taxonomy" id="79923"/>
    <lineage>
        <taxon>Eukaryota</taxon>
        <taxon>Metazoa</taxon>
        <taxon>Spiralia</taxon>
        <taxon>Lophotrochozoa</taxon>
        <taxon>Platyhelminthes</taxon>
        <taxon>Trematoda</taxon>
        <taxon>Digenea</taxon>
        <taxon>Opisthorchiida</taxon>
        <taxon>Opisthorchiata</taxon>
        <taxon>Opisthorchiidae</taxon>
        <taxon>Clonorchis</taxon>
    </lineage>
</organism>
<dbReference type="InterPro" id="IPR013087">
    <property type="entry name" value="Znf_C2H2_type"/>
</dbReference>
<dbReference type="OrthoDB" id="6236709at2759"/>
<dbReference type="EMBL" id="NIRI02000056">
    <property type="protein sequence ID" value="KAG5445906.1"/>
    <property type="molecule type" value="Genomic_DNA"/>
</dbReference>
<comment type="caution">
    <text evidence="1">The sequence shown here is derived from an EMBL/GenBank/DDBJ whole genome shotgun (WGS) entry which is preliminary data.</text>
</comment>
<proteinExistence type="predicted"/>
<reference evidence="1 2" key="1">
    <citation type="journal article" date="2018" name="Biotechnol. Adv.">
        <title>Improved genomic resources and new bioinformatic workflow for the carcinogenic parasite Clonorchis sinensis: Biotechnological implications.</title>
        <authorList>
            <person name="Wang D."/>
            <person name="Korhonen P.K."/>
            <person name="Gasser R.B."/>
            <person name="Young N.D."/>
        </authorList>
    </citation>
    <scope>NUCLEOTIDE SEQUENCE [LARGE SCALE GENOMIC DNA]</scope>
    <source>
        <strain evidence="1">Cs-k2</strain>
    </source>
</reference>
<dbReference type="Proteomes" id="UP000286415">
    <property type="component" value="Unassembled WGS sequence"/>
</dbReference>
<dbReference type="AlphaFoldDB" id="A0A3R7JQR4"/>
<sequence length="165" mass="19061">MKAAFRMENTLRAVLVHLKDCLPAKRIRDCVFKIKCNDCTKVYTIQAARELHTRIGEHKRKIVRPPRNAAESTALLKDSAKAERALDTEHKIDLENVEVLRREKRSMPQGLMAKTVEIVKHPNVNRKEGVELNISLTELRGLRLPDELQERRNRSWAVEEFSATL</sequence>
<evidence type="ECO:0000313" key="2">
    <source>
        <dbReference type="Proteomes" id="UP000286415"/>
    </source>
</evidence>
<gene>
    <name evidence="1" type="ORF">CSKR_111942</name>
</gene>
<dbReference type="PROSITE" id="PS00028">
    <property type="entry name" value="ZINC_FINGER_C2H2_1"/>
    <property type="match status" value="1"/>
</dbReference>